<comment type="caution">
    <text evidence="8">The sequence shown here is derived from an EMBL/GenBank/DDBJ whole genome shotgun (WGS) entry which is preliminary data.</text>
</comment>
<comment type="catalytic activity">
    <reaction evidence="4">
        <text>Couples ATP hydrolysis with the unwinding of duplex DNA by translocating in the 3'-5' direction.</text>
        <dbReference type="EC" id="5.6.2.4"/>
    </reaction>
</comment>
<evidence type="ECO:0000256" key="4">
    <source>
        <dbReference type="ARBA" id="ARBA00034617"/>
    </source>
</evidence>
<dbReference type="Gene3D" id="3.40.50.300">
    <property type="entry name" value="P-loop containing nucleotide triphosphate hydrolases"/>
    <property type="match status" value="1"/>
</dbReference>
<sequence>MSSCASFDVLITHIPLEMTSSRIIRSQKIPKKLGIDQSFRNDKLSPSGTQLRKSTSRTLGSDQNPSAMNRASKHPPPTIQTTPLRDIAEPLWSRCETLQIDAVVNLVRGRNTFLLAGTGYGKSRIPELYFRTLPISEKPVIIVLNPLDSLGDNQVLEKKAAKFTAINLTSLTFNKDEAELIADGFYNFVYLSPEIFLNSKLWDMVYFSDRFQQRLGLVVLDKAHMVYEWGIVEKTRGRKRSSALGRHEDRGIFRPSYGNLGGHLMTRNNMPMLLMSATCRPVAIQAIKKSLKLSDHTLWMLNGELTRPGIRFIRVTMESLLSSCEDLLGVYAPKITTPDAKVVPTIIYSGSRHRTMKVLDVLDRARGAPDSANNSESTFARRFHSITGDLCKIDVANDLPRGNSPLFQLPWPWDWGRTGPGFGRSSTWVEGIRRQFVRCLGDVGGMVGRGWLSCLWRRHGLAGKIWFTRLLMGSSNQMMTGWMPWQSLQCASGLLLLWIPSYIPMSITDQGYQNEKAREVREGFPQCRCSNCMPMEANTFIENMNLMTVDNVDRMITTDMNVYETGASVLKLPKPKTRAPRVSKKRALAYPEDLRIYKKRMRETVDQLHQDEHGENAFFTGSQLFQDKKIDLIAHHADNLRSIKDIRVLIGGETIKGQLDALLDLTHTFQLRQKPVAIPKKTGSSLRADAATEALVNRSQKDGPGGFAPRRSVRKKLD</sequence>
<accession>A0A5B0LSA0</accession>
<evidence type="ECO:0000256" key="2">
    <source>
        <dbReference type="ARBA" id="ARBA00023125"/>
    </source>
</evidence>
<evidence type="ECO:0000313" key="8">
    <source>
        <dbReference type="EMBL" id="KAA1067321.1"/>
    </source>
</evidence>
<protein>
    <recommendedName>
        <fullName evidence="5">DNA 3'-5' helicase</fullName>
        <ecNumber evidence="5">5.6.2.4</ecNumber>
    </recommendedName>
</protein>
<dbReference type="PROSITE" id="PS51192">
    <property type="entry name" value="HELICASE_ATP_BIND_1"/>
    <property type="match status" value="1"/>
</dbReference>
<feature type="domain" description="Helicase ATP-binding" evidence="7">
    <location>
        <begin position="103"/>
        <end position="297"/>
    </location>
</feature>
<dbReference type="Proteomes" id="UP000325313">
    <property type="component" value="Unassembled WGS sequence"/>
</dbReference>
<feature type="compositionally biased region" description="Polar residues" evidence="6">
    <location>
        <begin position="44"/>
        <end position="69"/>
    </location>
</feature>
<reference evidence="8 9" key="1">
    <citation type="submission" date="2019-05" db="EMBL/GenBank/DDBJ databases">
        <title>Emergence of the Ug99 lineage of the wheat stem rust pathogen through somatic hybridization.</title>
        <authorList>
            <person name="Li F."/>
            <person name="Upadhyaya N.M."/>
            <person name="Sperschneider J."/>
            <person name="Matny O."/>
            <person name="Nguyen-Phuc H."/>
            <person name="Mago R."/>
            <person name="Raley C."/>
            <person name="Miller M.E."/>
            <person name="Silverstein K.A.T."/>
            <person name="Henningsen E."/>
            <person name="Hirsch C.D."/>
            <person name="Visser B."/>
            <person name="Pretorius Z.A."/>
            <person name="Steffenson B.J."/>
            <person name="Schwessinger B."/>
            <person name="Dodds P.N."/>
            <person name="Figueroa M."/>
        </authorList>
    </citation>
    <scope>NUCLEOTIDE SEQUENCE [LARGE SCALE GENOMIC DNA]</scope>
    <source>
        <strain evidence="8 9">Ug99</strain>
    </source>
</reference>
<dbReference type="InterPro" id="IPR027417">
    <property type="entry name" value="P-loop_NTPase"/>
</dbReference>
<dbReference type="InterPro" id="IPR014001">
    <property type="entry name" value="Helicase_ATP-bd"/>
</dbReference>
<dbReference type="GO" id="GO:0005737">
    <property type="term" value="C:cytoplasm"/>
    <property type="evidence" value="ECO:0007669"/>
    <property type="project" value="TreeGrafter"/>
</dbReference>
<dbReference type="PANTHER" id="PTHR13710:SF105">
    <property type="entry name" value="ATP-DEPENDENT DNA HELICASE Q1"/>
    <property type="match status" value="1"/>
</dbReference>
<dbReference type="GO" id="GO:0000724">
    <property type="term" value="P:double-strand break repair via homologous recombination"/>
    <property type="evidence" value="ECO:0007669"/>
    <property type="project" value="TreeGrafter"/>
</dbReference>
<dbReference type="GO" id="GO:0009378">
    <property type="term" value="F:four-way junction helicase activity"/>
    <property type="evidence" value="ECO:0007669"/>
    <property type="project" value="TreeGrafter"/>
</dbReference>
<dbReference type="EMBL" id="VDEP01000507">
    <property type="protein sequence ID" value="KAA1067321.1"/>
    <property type="molecule type" value="Genomic_DNA"/>
</dbReference>
<dbReference type="GO" id="GO:0005694">
    <property type="term" value="C:chromosome"/>
    <property type="evidence" value="ECO:0007669"/>
    <property type="project" value="TreeGrafter"/>
</dbReference>
<dbReference type="Pfam" id="PF00270">
    <property type="entry name" value="DEAD"/>
    <property type="match status" value="1"/>
</dbReference>
<dbReference type="AlphaFoldDB" id="A0A5B0LSA0"/>
<gene>
    <name evidence="8" type="ORF">PGTUg99_033009</name>
</gene>
<dbReference type="EC" id="5.6.2.4" evidence="5"/>
<evidence type="ECO:0000256" key="1">
    <source>
        <dbReference type="ARBA" id="ARBA00005446"/>
    </source>
</evidence>
<evidence type="ECO:0000256" key="3">
    <source>
        <dbReference type="ARBA" id="ARBA00023235"/>
    </source>
</evidence>
<feature type="region of interest" description="Disordered" evidence="6">
    <location>
        <begin position="694"/>
        <end position="718"/>
    </location>
</feature>
<comment type="similarity">
    <text evidence="1">Belongs to the helicase family. RecQ subfamily.</text>
</comment>
<feature type="region of interest" description="Disordered" evidence="6">
    <location>
        <begin position="37"/>
        <end position="83"/>
    </location>
</feature>
<evidence type="ECO:0000256" key="6">
    <source>
        <dbReference type="SAM" id="MobiDB-lite"/>
    </source>
</evidence>
<organism evidence="8 9">
    <name type="scientific">Puccinia graminis f. sp. tritici</name>
    <dbReference type="NCBI Taxonomy" id="56615"/>
    <lineage>
        <taxon>Eukaryota</taxon>
        <taxon>Fungi</taxon>
        <taxon>Dikarya</taxon>
        <taxon>Basidiomycota</taxon>
        <taxon>Pucciniomycotina</taxon>
        <taxon>Pucciniomycetes</taxon>
        <taxon>Pucciniales</taxon>
        <taxon>Pucciniaceae</taxon>
        <taxon>Puccinia</taxon>
    </lineage>
</organism>
<evidence type="ECO:0000313" key="9">
    <source>
        <dbReference type="Proteomes" id="UP000325313"/>
    </source>
</evidence>
<dbReference type="GO" id="GO:0005524">
    <property type="term" value="F:ATP binding"/>
    <property type="evidence" value="ECO:0007669"/>
    <property type="project" value="InterPro"/>
</dbReference>
<evidence type="ECO:0000256" key="5">
    <source>
        <dbReference type="ARBA" id="ARBA00034808"/>
    </source>
</evidence>
<keyword evidence="2" id="KW-0238">DNA-binding</keyword>
<dbReference type="InterPro" id="IPR011545">
    <property type="entry name" value="DEAD/DEAH_box_helicase_dom"/>
</dbReference>
<evidence type="ECO:0000259" key="7">
    <source>
        <dbReference type="PROSITE" id="PS51192"/>
    </source>
</evidence>
<dbReference type="GO" id="GO:0043138">
    <property type="term" value="F:3'-5' DNA helicase activity"/>
    <property type="evidence" value="ECO:0007669"/>
    <property type="project" value="UniProtKB-EC"/>
</dbReference>
<dbReference type="SUPFAM" id="SSF52540">
    <property type="entry name" value="P-loop containing nucleoside triphosphate hydrolases"/>
    <property type="match status" value="1"/>
</dbReference>
<dbReference type="PANTHER" id="PTHR13710">
    <property type="entry name" value="DNA HELICASE RECQ FAMILY MEMBER"/>
    <property type="match status" value="1"/>
</dbReference>
<proteinExistence type="inferred from homology"/>
<name>A0A5B0LSA0_PUCGR</name>
<keyword evidence="3" id="KW-0413">Isomerase</keyword>
<dbReference type="GO" id="GO:0003677">
    <property type="term" value="F:DNA binding"/>
    <property type="evidence" value="ECO:0007669"/>
    <property type="project" value="UniProtKB-KW"/>
</dbReference>